<dbReference type="EMBL" id="QMFY01000013">
    <property type="protein sequence ID" value="RAV99139.1"/>
    <property type="molecule type" value="Genomic_DNA"/>
</dbReference>
<dbReference type="InterPro" id="IPR051563">
    <property type="entry name" value="Glycosyl_Hydrolase_51"/>
</dbReference>
<keyword evidence="5" id="KW-0378">Hydrolase</keyword>
<dbReference type="InterPro" id="IPR003305">
    <property type="entry name" value="CenC_carb-bd"/>
</dbReference>
<dbReference type="InterPro" id="IPR055235">
    <property type="entry name" value="ASD1_cat"/>
</dbReference>
<name>A0A364XZB2_9BACT</name>
<dbReference type="Gene3D" id="2.60.120.260">
    <property type="entry name" value="Galactose-binding domain-like"/>
    <property type="match status" value="1"/>
</dbReference>
<dbReference type="Pfam" id="PF02018">
    <property type="entry name" value="CBM_4_9"/>
    <property type="match status" value="1"/>
</dbReference>
<evidence type="ECO:0000256" key="2">
    <source>
        <dbReference type="ARBA" id="ARBA00007186"/>
    </source>
</evidence>
<dbReference type="PANTHER" id="PTHR31776:SF0">
    <property type="entry name" value="ALPHA-L-ARABINOFURANOSIDASE 1"/>
    <property type="match status" value="1"/>
</dbReference>
<evidence type="ECO:0000313" key="8">
    <source>
        <dbReference type="EMBL" id="RAV99139.1"/>
    </source>
</evidence>
<dbReference type="Pfam" id="PF06964">
    <property type="entry name" value="Alpha-L-AF_C"/>
    <property type="match status" value="1"/>
</dbReference>
<evidence type="ECO:0000256" key="3">
    <source>
        <dbReference type="ARBA" id="ARBA00012670"/>
    </source>
</evidence>
<dbReference type="Gene3D" id="3.20.20.80">
    <property type="entry name" value="Glycosidases"/>
    <property type="match status" value="1"/>
</dbReference>
<comment type="caution">
    <text evidence="8">The sequence shown here is derived from an EMBL/GenBank/DDBJ whole genome shotgun (WGS) entry which is preliminary data.</text>
</comment>
<dbReference type="GO" id="GO:0046556">
    <property type="term" value="F:alpha-L-arabinofuranosidase activity"/>
    <property type="evidence" value="ECO:0007669"/>
    <property type="project" value="UniProtKB-EC"/>
</dbReference>
<keyword evidence="6" id="KW-0325">Glycoprotein</keyword>
<dbReference type="Proteomes" id="UP000251889">
    <property type="component" value="Unassembled WGS sequence"/>
</dbReference>
<evidence type="ECO:0000313" key="9">
    <source>
        <dbReference type="Proteomes" id="UP000251889"/>
    </source>
</evidence>
<dbReference type="OrthoDB" id="9758333at2"/>
<sequence>MITLGCSVIAWYSYGQSKITVNTDKPIAEIQPTMWGIFFEDINLGADGGLYAELIKNRSFEFYSPMMGWKEIKKDGATGSVLIENRTTTNKNNPRYARFTFDASKGSYGISNEGFRGMGIKKDLQYHFSLWARAVEGNGKMRVELVNSEDESIGSATLTVGKDWTKQKVSFTATSTDLKASFKIWFEGKGIVEADMISLFPNDTWKGRPEGLRQDLVQLLADMKPGFLRFPGGCIVEGRELVTRYQWKKTVGKIEDRELIVNRWNSEFKHRSTPDYYQTFGLGFFEYFQLSEDIGASPLPILNCGMACQFNTGEVVPLEELDPYLQDALDLIEFANGDVNTTWGKLRSDLGHPAPFNLKFLGIGNEQWGPQYIERYKVFAKAIKAKYPEIKLVTSVGPSPDGELFDYLNPTLRELKADILDEHYYKNPEWFQQNASRYDNYDRKGPKIFAGEYAAQSAGIASPENKNSWKCALSEAAFMTGLERNADVVYMASYAPLFAHAEGWQWTPDLIWFNNLEAYGTANYYVQKLFASNKGTNVLSILEDKEKLTGQKGIYATAAWDNATKEIIVKLVNVTDKEARHNVELAGGKKINSTGTLTILKSQDLDAVNSFGSLNIKPTEEKVSVKGKTVAIALAPYSMTVLKVKTK</sequence>
<dbReference type="InterPro" id="IPR013780">
    <property type="entry name" value="Glyco_hydro_b"/>
</dbReference>
<dbReference type="GO" id="GO:0046373">
    <property type="term" value="P:L-arabinose metabolic process"/>
    <property type="evidence" value="ECO:0007669"/>
    <property type="project" value="InterPro"/>
</dbReference>
<dbReference type="PANTHER" id="PTHR31776">
    <property type="entry name" value="ALPHA-L-ARABINOFURANOSIDASE 1"/>
    <property type="match status" value="1"/>
</dbReference>
<comment type="catalytic activity">
    <reaction evidence="1">
        <text>Hydrolysis of terminal non-reducing alpha-L-arabinofuranoside residues in alpha-L-arabinosides.</text>
        <dbReference type="EC" id="3.2.1.55"/>
    </reaction>
</comment>
<dbReference type="SUPFAM" id="SSF51445">
    <property type="entry name" value="(Trans)glycosidases"/>
    <property type="match status" value="1"/>
</dbReference>
<dbReference type="SMART" id="SM00813">
    <property type="entry name" value="Alpha-L-AF_C"/>
    <property type="match status" value="1"/>
</dbReference>
<dbReference type="EC" id="3.2.1.55" evidence="3"/>
<protein>
    <recommendedName>
        <fullName evidence="3">non-reducing end alpha-L-arabinofuranosidase</fullName>
        <ecNumber evidence="3">3.2.1.55</ecNumber>
    </recommendedName>
</protein>
<proteinExistence type="inferred from homology"/>
<evidence type="ECO:0000256" key="6">
    <source>
        <dbReference type="ARBA" id="ARBA00023180"/>
    </source>
</evidence>
<evidence type="ECO:0000256" key="1">
    <source>
        <dbReference type="ARBA" id="ARBA00001462"/>
    </source>
</evidence>
<dbReference type="AlphaFoldDB" id="A0A364XZB2"/>
<dbReference type="Pfam" id="PF22848">
    <property type="entry name" value="ASD1_dom"/>
    <property type="match status" value="1"/>
</dbReference>
<dbReference type="SUPFAM" id="SSF49785">
    <property type="entry name" value="Galactose-binding domain-like"/>
    <property type="match status" value="1"/>
</dbReference>
<evidence type="ECO:0000256" key="5">
    <source>
        <dbReference type="ARBA" id="ARBA00022801"/>
    </source>
</evidence>
<keyword evidence="4" id="KW-0732">Signal</keyword>
<organism evidence="8 9">
    <name type="scientific">Pseudochryseolinea flava</name>
    <dbReference type="NCBI Taxonomy" id="2059302"/>
    <lineage>
        <taxon>Bacteria</taxon>
        <taxon>Pseudomonadati</taxon>
        <taxon>Bacteroidota</taxon>
        <taxon>Cytophagia</taxon>
        <taxon>Cytophagales</taxon>
        <taxon>Fulvivirgaceae</taxon>
        <taxon>Pseudochryseolinea</taxon>
    </lineage>
</organism>
<accession>A0A364XZB2</accession>
<keyword evidence="9" id="KW-1185">Reference proteome</keyword>
<dbReference type="Gene3D" id="2.60.40.1180">
    <property type="entry name" value="Golgi alpha-mannosidase II"/>
    <property type="match status" value="1"/>
</dbReference>
<comment type="similarity">
    <text evidence="2">Belongs to the glycosyl hydrolase 51 family.</text>
</comment>
<feature type="domain" description="Alpha-L-arabinofuranosidase C-terminal" evidence="7">
    <location>
        <begin position="451"/>
        <end position="638"/>
    </location>
</feature>
<dbReference type="SUPFAM" id="SSF51011">
    <property type="entry name" value="Glycosyl hydrolase domain"/>
    <property type="match status" value="1"/>
</dbReference>
<reference evidence="8 9" key="1">
    <citation type="submission" date="2018-06" db="EMBL/GenBank/DDBJ databases">
        <title>Chryseolinea flavus sp. nov., a member of the phylum Bacteroidetes isolated from soil.</title>
        <authorList>
            <person name="Li Y."/>
            <person name="Wang J."/>
        </authorList>
    </citation>
    <scope>NUCLEOTIDE SEQUENCE [LARGE SCALE GENOMIC DNA]</scope>
    <source>
        <strain evidence="8 9">SDU1-6</strain>
    </source>
</reference>
<evidence type="ECO:0000259" key="7">
    <source>
        <dbReference type="SMART" id="SM00813"/>
    </source>
</evidence>
<dbReference type="InterPro" id="IPR017853">
    <property type="entry name" value="GH"/>
</dbReference>
<dbReference type="InterPro" id="IPR010720">
    <property type="entry name" value="Alpha-L-AF_C"/>
</dbReference>
<gene>
    <name evidence="8" type="ORF">DQQ10_20995</name>
</gene>
<dbReference type="InterPro" id="IPR008979">
    <property type="entry name" value="Galactose-bd-like_sf"/>
</dbReference>
<evidence type="ECO:0000256" key="4">
    <source>
        <dbReference type="ARBA" id="ARBA00022729"/>
    </source>
</evidence>